<name>A0AA88YH28_PINIB</name>
<evidence type="ECO:0000313" key="3">
    <source>
        <dbReference type="EMBL" id="KAK3099264.1"/>
    </source>
</evidence>
<feature type="domain" description="Mitochondria-eating protein C-terminal" evidence="2">
    <location>
        <begin position="282"/>
        <end position="496"/>
    </location>
</feature>
<evidence type="ECO:0000256" key="1">
    <source>
        <dbReference type="SAM" id="MobiDB-lite"/>
    </source>
</evidence>
<feature type="compositionally biased region" description="Low complexity" evidence="1">
    <location>
        <begin position="62"/>
        <end position="87"/>
    </location>
</feature>
<organism evidence="3 4">
    <name type="scientific">Pinctada imbricata</name>
    <name type="common">Atlantic pearl-oyster</name>
    <name type="synonym">Pinctada martensii</name>
    <dbReference type="NCBI Taxonomy" id="66713"/>
    <lineage>
        <taxon>Eukaryota</taxon>
        <taxon>Metazoa</taxon>
        <taxon>Spiralia</taxon>
        <taxon>Lophotrochozoa</taxon>
        <taxon>Mollusca</taxon>
        <taxon>Bivalvia</taxon>
        <taxon>Autobranchia</taxon>
        <taxon>Pteriomorphia</taxon>
        <taxon>Pterioida</taxon>
        <taxon>Pterioidea</taxon>
        <taxon>Pteriidae</taxon>
        <taxon>Pinctada</taxon>
    </lineage>
</organism>
<proteinExistence type="predicted"/>
<dbReference type="EMBL" id="VSWD01000006">
    <property type="protein sequence ID" value="KAK3099264.1"/>
    <property type="molecule type" value="Genomic_DNA"/>
</dbReference>
<accession>A0AA88YH28</accession>
<protein>
    <recommendedName>
        <fullName evidence="2">Mitochondria-eating protein C-terminal domain-containing protein</fullName>
    </recommendedName>
</protein>
<keyword evidence="4" id="KW-1185">Reference proteome</keyword>
<dbReference type="Proteomes" id="UP001186944">
    <property type="component" value="Unassembled WGS sequence"/>
</dbReference>
<reference evidence="3" key="1">
    <citation type="submission" date="2019-08" db="EMBL/GenBank/DDBJ databases">
        <title>The improved chromosome-level genome for the pearl oyster Pinctada fucata martensii using PacBio sequencing and Hi-C.</title>
        <authorList>
            <person name="Zheng Z."/>
        </authorList>
    </citation>
    <scope>NUCLEOTIDE SEQUENCE</scope>
    <source>
        <strain evidence="3">ZZ-2019</strain>
        <tissue evidence="3">Adductor muscle</tissue>
    </source>
</reference>
<sequence length="498" mass="57195">MERAISLPESSRPPGRSNYMHFKPPPSESEPTYSSSGKSSFDPSSKYDVMYDDYPPTEQRLSRSLSSNSGNDCYEIPQQSWSPKTSSSSKVILKRSVSVNSAENQDSSPIMDLASSYRTSGRISEDSFQEIEREYNKLDRTKKNFSMKFSRESSMRLSTTLETKYLDDLPDDPKSSYYSIKRFLRTTRRDSLYQDAVNECAELVETEQRYCLAKSTNVNVFSSVSDVHGNVVLTRKQFEEMQNEITRKTQEADELTTRLSRMASQQMTEGNPNIADLSDRYRPTKIGEMFGQLYDDEWSEAYEALKEKSTVDEDEDEFQKDVLKKLVHVVKAAFDFSMEESEKQYCCLKDSLLKSGNLQSSTSNVDREMETFCTRTAKEVRKKLAGHCWRKAAEVSKHCDEFSSLKMYKERKTHSLLSKYSADKRLIEYIDKCMELSWYMSVQDPPMSLVLALKGDKMDTAEYCYHGKKGKIVDMCVWPSLHLHEGGPLVSKGYVLPQ</sequence>
<gene>
    <name evidence="3" type="ORF">FSP39_001848</name>
</gene>
<dbReference type="InterPro" id="IPR031981">
    <property type="entry name" value="MIEAP_C"/>
</dbReference>
<dbReference type="Pfam" id="PF16026">
    <property type="entry name" value="MIEAP"/>
    <property type="match status" value="1"/>
</dbReference>
<evidence type="ECO:0000313" key="4">
    <source>
        <dbReference type="Proteomes" id="UP001186944"/>
    </source>
</evidence>
<dbReference type="AlphaFoldDB" id="A0AA88YH28"/>
<feature type="compositionally biased region" description="Low complexity" evidence="1">
    <location>
        <begin position="29"/>
        <end position="44"/>
    </location>
</feature>
<comment type="caution">
    <text evidence="3">The sequence shown here is derived from an EMBL/GenBank/DDBJ whole genome shotgun (WGS) entry which is preliminary data.</text>
</comment>
<evidence type="ECO:0000259" key="2">
    <source>
        <dbReference type="Pfam" id="PF16026"/>
    </source>
</evidence>
<feature type="region of interest" description="Disordered" evidence="1">
    <location>
        <begin position="1"/>
        <end position="87"/>
    </location>
</feature>